<dbReference type="SUPFAM" id="SSF55729">
    <property type="entry name" value="Acyl-CoA N-acyltransferases (Nat)"/>
    <property type="match status" value="1"/>
</dbReference>
<dbReference type="Proteomes" id="UP000812277">
    <property type="component" value="Unassembled WGS sequence"/>
</dbReference>
<name>A0ABS7D8U7_9BACL</name>
<comment type="caution">
    <text evidence="2">The sequence shown here is derived from an EMBL/GenBank/DDBJ whole genome shotgun (WGS) entry which is preliminary data.</text>
</comment>
<dbReference type="InterPro" id="IPR027365">
    <property type="entry name" value="GNAT_acetyltra_YdfB-like"/>
</dbReference>
<dbReference type="InterPro" id="IPR042573">
    <property type="entry name" value="GNAT_acetyltra_N"/>
</dbReference>
<sequence>MINELQIQHYAAIRPLLKGIGINPVIEGVVDGTNLGKIYADDAVSPSAALIWAKNEMFYLVGDDSNKAFYQQLESFIVRVIKPEALAAGENVMNLEIPAYHQWQSTIESYFNNKLNRGERVPFTFRRETFQSRRSQDSGVVSVSGCELRAIDDKVIEADTEQTITTEILKFWESIEKFMDKGIGYCVMKGHEVIGTCISVFASCNDYEIGIHTYSTEYRGKGLATAMAVQFIKACIARGGVPHWTTESFREDSIAIANKLGFEQGANYPVYYHSFEELL</sequence>
<protein>
    <submittedName>
        <fullName evidence="2">GNAT family N-acetyltransferase</fullName>
    </submittedName>
</protein>
<evidence type="ECO:0000313" key="2">
    <source>
        <dbReference type="EMBL" id="MBW7476369.1"/>
    </source>
</evidence>
<gene>
    <name evidence="2" type="ORF">K0T92_16675</name>
</gene>
<dbReference type="EMBL" id="JAHZIJ010000012">
    <property type="protein sequence ID" value="MBW7476369.1"/>
    <property type="molecule type" value="Genomic_DNA"/>
</dbReference>
<evidence type="ECO:0000313" key="3">
    <source>
        <dbReference type="Proteomes" id="UP000812277"/>
    </source>
</evidence>
<dbReference type="CDD" id="cd04301">
    <property type="entry name" value="NAT_SF"/>
    <property type="match status" value="1"/>
</dbReference>
<reference evidence="2 3" key="1">
    <citation type="submission" date="2021-07" db="EMBL/GenBank/DDBJ databases">
        <title>Paenibacillus radiodurans sp. nov., isolated from the southeastern edge of Tengger Desert.</title>
        <authorList>
            <person name="Zhang G."/>
        </authorList>
    </citation>
    <scope>NUCLEOTIDE SEQUENCE [LARGE SCALE GENOMIC DNA]</scope>
    <source>
        <strain evidence="2 3">DT7-4</strain>
    </source>
</reference>
<dbReference type="Pfam" id="PF12746">
    <property type="entry name" value="GNAT_acetyltran"/>
    <property type="match status" value="1"/>
</dbReference>
<proteinExistence type="predicted"/>
<dbReference type="PANTHER" id="PTHR31143:SF2">
    <property type="entry name" value="FR47-LIKE DOMAIN-CONTAINING PROTEIN-RELATED"/>
    <property type="match status" value="1"/>
</dbReference>
<dbReference type="InterPro" id="IPR016181">
    <property type="entry name" value="Acyl_CoA_acyltransferase"/>
</dbReference>
<evidence type="ECO:0000259" key="1">
    <source>
        <dbReference type="PROSITE" id="PS51186"/>
    </source>
</evidence>
<dbReference type="InterPro" id="IPR000182">
    <property type="entry name" value="GNAT_dom"/>
</dbReference>
<dbReference type="PROSITE" id="PS51186">
    <property type="entry name" value="GNAT"/>
    <property type="match status" value="1"/>
</dbReference>
<dbReference type="RefSeq" id="WP_219873606.1">
    <property type="nucleotide sequence ID" value="NZ_JAHZIJ010000012.1"/>
</dbReference>
<dbReference type="Gene3D" id="3.40.630.30">
    <property type="match status" value="1"/>
</dbReference>
<feature type="domain" description="N-acetyltransferase" evidence="1">
    <location>
        <begin position="146"/>
        <end position="279"/>
    </location>
</feature>
<dbReference type="PANTHER" id="PTHR31143">
    <property type="match status" value="1"/>
</dbReference>
<accession>A0ABS7D8U7</accession>
<organism evidence="2 3">
    <name type="scientific">Paenibacillus oenotherae</name>
    <dbReference type="NCBI Taxonomy" id="1435645"/>
    <lineage>
        <taxon>Bacteria</taxon>
        <taxon>Bacillati</taxon>
        <taxon>Bacillota</taxon>
        <taxon>Bacilli</taxon>
        <taxon>Bacillales</taxon>
        <taxon>Paenibacillaceae</taxon>
        <taxon>Paenibacillus</taxon>
    </lineage>
</organism>
<keyword evidence="3" id="KW-1185">Reference proteome</keyword>
<dbReference type="Gene3D" id="3.40.630.110">
    <property type="entry name" value="GNAT acetyltransferase-like"/>
    <property type="match status" value="1"/>
</dbReference>